<sequence length="100" mass="11140">MFISIPEAGSNSVNNESSYSRERHVYCKNCLPVGDLISQEFPPSNFARSKIQNPDQVTRSHQQHPTSTFPQGLYSPAFDGKAKEGLDYVRPFVQTSSCGE</sequence>
<accession>A0ABQ8N8J0</accession>
<protein>
    <submittedName>
        <fullName evidence="2">Uncharacterized protein</fullName>
    </submittedName>
</protein>
<reference evidence="2" key="1">
    <citation type="submission" date="2021-01" db="EMBL/GenBank/DDBJ databases">
        <title>Deciphering the adaptive evolutionary patterns associated with biogeogrpahic diversity in the finger millet blast pathogen Magnaporthe oryzae in Eastern Africa.</title>
        <authorList>
            <person name="Onyema G."/>
            <person name="Shittu T.A."/>
            <person name="Dodsworth S."/>
            <person name="Devilliers S."/>
            <person name="Muthumeenakshi S."/>
            <person name="Sreenivasaprasad S."/>
        </authorList>
    </citation>
    <scope>NUCLEOTIDE SEQUENCE</scope>
    <source>
        <strain evidence="2">D15/s37</strain>
    </source>
</reference>
<comment type="caution">
    <text evidence="2">The sequence shown here is derived from an EMBL/GenBank/DDBJ whole genome shotgun (WGS) entry which is preliminary data.</text>
</comment>
<organism evidence="2 3">
    <name type="scientific">Pyricularia grisea</name>
    <name type="common">Crabgrass-specific blast fungus</name>
    <name type="synonym">Magnaporthe grisea</name>
    <dbReference type="NCBI Taxonomy" id="148305"/>
    <lineage>
        <taxon>Eukaryota</taxon>
        <taxon>Fungi</taxon>
        <taxon>Dikarya</taxon>
        <taxon>Ascomycota</taxon>
        <taxon>Pezizomycotina</taxon>
        <taxon>Sordariomycetes</taxon>
        <taxon>Sordariomycetidae</taxon>
        <taxon>Magnaporthales</taxon>
        <taxon>Pyriculariaceae</taxon>
        <taxon>Pyricularia</taxon>
    </lineage>
</organism>
<feature type="region of interest" description="Disordered" evidence="1">
    <location>
        <begin position="45"/>
        <end position="74"/>
    </location>
</feature>
<feature type="compositionally biased region" description="Polar residues" evidence="1">
    <location>
        <begin position="46"/>
        <end position="70"/>
    </location>
</feature>
<gene>
    <name evidence="2" type="ORF">MCOR33_009444</name>
</gene>
<evidence type="ECO:0000313" key="3">
    <source>
        <dbReference type="Proteomes" id="UP001059893"/>
    </source>
</evidence>
<dbReference type="EMBL" id="JABSND010000264">
    <property type="protein sequence ID" value="KAI6292990.1"/>
    <property type="molecule type" value="Genomic_DNA"/>
</dbReference>
<proteinExistence type="predicted"/>
<keyword evidence="3" id="KW-1185">Reference proteome</keyword>
<name>A0ABQ8N8J0_PYRGI</name>
<evidence type="ECO:0000313" key="2">
    <source>
        <dbReference type="EMBL" id="KAI6292990.1"/>
    </source>
</evidence>
<dbReference type="Proteomes" id="UP001059893">
    <property type="component" value="Unassembled WGS sequence"/>
</dbReference>
<evidence type="ECO:0000256" key="1">
    <source>
        <dbReference type="SAM" id="MobiDB-lite"/>
    </source>
</evidence>